<organism evidence="2 3">
    <name type="scientific">Sesamum alatum</name>
    <dbReference type="NCBI Taxonomy" id="300844"/>
    <lineage>
        <taxon>Eukaryota</taxon>
        <taxon>Viridiplantae</taxon>
        <taxon>Streptophyta</taxon>
        <taxon>Embryophyta</taxon>
        <taxon>Tracheophyta</taxon>
        <taxon>Spermatophyta</taxon>
        <taxon>Magnoliopsida</taxon>
        <taxon>eudicotyledons</taxon>
        <taxon>Gunneridae</taxon>
        <taxon>Pentapetalae</taxon>
        <taxon>asterids</taxon>
        <taxon>lamiids</taxon>
        <taxon>Lamiales</taxon>
        <taxon>Pedaliaceae</taxon>
        <taxon>Sesamum</taxon>
    </lineage>
</organism>
<evidence type="ECO:0000313" key="2">
    <source>
        <dbReference type="EMBL" id="KAK4428749.1"/>
    </source>
</evidence>
<feature type="compositionally biased region" description="Polar residues" evidence="1">
    <location>
        <begin position="51"/>
        <end position="61"/>
    </location>
</feature>
<proteinExistence type="predicted"/>
<comment type="caution">
    <text evidence="2">The sequence shown here is derived from an EMBL/GenBank/DDBJ whole genome shotgun (WGS) entry which is preliminary data.</text>
</comment>
<dbReference type="Proteomes" id="UP001293254">
    <property type="component" value="Unassembled WGS sequence"/>
</dbReference>
<dbReference type="AlphaFoldDB" id="A0AAE2CNV5"/>
<gene>
    <name evidence="2" type="ORF">Salat_1174800</name>
</gene>
<sequence>MSGILFVGESMLGHLNLGLTFVGLCETPVVIAVISRHCLELGGPRAGARGTASSPGQSRRTPPQLEAPASSRGSASWVVRPSSRHLERVIRPSSRHLELVSCRARGSGGPLPWSTGEPGSARVRAHRVRPARGRGAPLELAWGGPGRGHGTRSRRGHGEDTASAGI</sequence>
<dbReference type="EMBL" id="JACGWO010000004">
    <property type="protein sequence ID" value="KAK4428749.1"/>
    <property type="molecule type" value="Genomic_DNA"/>
</dbReference>
<evidence type="ECO:0000313" key="3">
    <source>
        <dbReference type="Proteomes" id="UP001293254"/>
    </source>
</evidence>
<reference evidence="2" key="2">
    <citation type="journal article" date="2024" name="Plant">
        <title>Genomic evolution and insights into agronomic trait innovations of Sesamum species.</title>
        <authorList>
            <person name="Miao H."/>
            <person name="Wang L."/>
            <person name="Qu L."/>
            <person name="Liu H."/>
            <person name="Sun Y."/>
            <person name="Le M."/>
            <person name="Wang Q."/>
            <person name="Wei S."/>
            <person name="Zheng Y."/>
            <person name="Lin W."/>
            <person name="Duan Y."/>
            <person name="Cao H."/>
            <person name="Xiong S."/>
            <person name="Wang X."/>
            <person name="Wei L."/>
            <person name="Li C."/>
            <person name="Ma Q."/>
            <person name="Ju M."/>
            <person name="Zhao R."/>
            <person name="Li G."/>
            <person name="Mu C."/>
            <person name="Tian Q."/>
            <person name="Mei H."/>
            <person name="Zhang T."/>
            <person name="Gao T."/>
            <person name="Zhang H."/>
        </authorList>
    </citation>
    <scope>NUCLEOTIDE SEQUENCE</scope>
    <source>
        <strain evidence="2">3651</strain>
    </source>
</reference>
<name>A0AAE2CNV5_9LAMI</name>
<accession>A0AAE2CNV5</accession>
<feature type="region of interest" description="Disordered" evidence="1">
    <location>
        <begin position="128"/>
        <end position="166"/>
    </location>
</feature>
<protein>
    <submittedName>
        <fullName evidence="2">Uncharacterized protein</fullName>
    </submittedName>
</protein>
<reference evidence="2" key="1">
    <citation type="submission" date="2020-06" db="EMBL/GenBank/DDBJ databases">
        <authorList>
            <person name="Li T."/>
            <person name="Hu X."/>
            <person name="Zhang T."/>
            <person name="Song X."/>
            <person name="Zhang H."/>
            <person name="Dai N."/>
            <person name="Sheng W."/>
            <person name="Hou X."/>
            <person name="Wei L."/>
        </authorList>
    </citation>
    <scope>NUCLEOTIDE SEQUENCE</scope>
    <source>
        <strain evidence="2">3651</strain>
        <tissue evidence="2">Leaf</tissue>
    </source>
</reference>
<keyword evidence="3" id="KW-1185">Reference proteome</keyword>
<feature type="region of interest" description="Disordered" evidence="1">
    <location>
        <begin position="45"/>
        <end position="85"/>
    </location>
</feature>
<evidence type="ECO:0000256" key="1">
    <source>
        <dbReference type="SAM" id="MobiDB-lite"/>
    </source>
</evidence>